<dbReference type="InterPro" id="IPR020846">
    <property type="entry name" value="MFS_dom"/>
</dbReference>
<feature type="transmembrane region" description="Helical" evidence="2">
    <location>
        <begin position="39"/>
        <end position="60"/>
    </location>
</feature>
<dbReference type="PANTHER" id="PTHR23528:SF1">
    <property type="entry name" value="MAJOR FACILITATOR SUPERFAMILY (MFS) PROFILE DOMAIN-CONTAINING PROTEIN"/>
    <property type="match status" value="1"/>
</dbReference>
<feature type="transmembrane region" description="Helical" evidence="2">
    <location>
        <begin position="72"/>
        <end position="96"/>
    </location>
</feature>
<dbReference type="SUPFAM" id="SSF103473">
    <property type="entry name" value="MFS general substrate transporter"/>
    <property type="match status" value="1"/>
</dbReference>
<evidence type="ECO:0000313" key="4">
    <source>
        <dbReference type="EMBL" id="CAE2286412.1"/>
    </source>
</evidence>
<protein>
    <recommendedName>
        <fullName evidence="3">Major facilitator superfamily (MFS) profile domain-containing protein</fullName>
    </recommendedName>
</protein>
<dbReference type="PROSITE" id="PS50850">
    <property type="entry name" value="MFS"/>
    <property type="match status" value="1"/>
</dbReference>
<feature type="transmembrane region" description="Helical" evidence="2">
    <location>
        <begin position="290"/>
        <end position="312"/>
    </location>
</feature>
<feature type="transmembrane region" description="Helical" evidence="2">
    <location>
        <begin position="249"/>
        <end position="270"/>
    </location>
</feature>
<proteinExistence type="predicted"/>
<dbReference type="Gene3D" id="1.20.1250.20">
    <property type="entry name" value="MFS general substrate transporter like domains"/>
    <property type="match status" value="2"/>
</dbReference>
<accession>A0A7S4K7M8</accession>
<gene>
    <name evidence="4" type="ORF">GTHE00462_LOCUS10190</name>
</gene>
<name>A0A7S4K7M8_GUITH</name>
<feature type="transmembrane region" description="Helical" evidence="2">
    <location>
        <begin position="417"/>
        <end position="441"/>
    </location>
</feature>
<evidence type="ECO:0000259" key="3">
    <source>
        <dbReference type="PROSITE" id="PS50850"/>
    </source>
</evidence>
<dbReference type="GO" id="GO:0022857">
    <property type="term" value="F:transmembrane transporter activity"/>
    <property type="evidence" value="ECO:0007669"/>
    <property type="project" value="InterPro"/>
</dbReference>
<dbReference type="GO" id="GO:0016020">
    <property type="term" value="C:membrane"/>
    <property type="evidence" value="ECO:0007669"/>
    <property type="project" value="UniProtKB-SubCell"/>
</dbReference>
<feature type="transmembrane region" description="Helical" evidence="2">
    <location>
        <begin position="319"/>
        <end position="335"/>
    </location>
</feature>
<keyword evidence="2" id="KW-0472">Membrane</keyword>
<evidence type="ECO:0000256" key="1">
    <source>
        <dbReference type="ARBA" id="ARBA00004141"/>
    </source>
</evidence>
<evidence type="ECO:0000256" key="2">
    <source>
        <dbReference type="SAM" id="Phobius"/>
    </source>
</evidence>
<dbReference type="Pfam" id="PF07690">
    <property type="entry name" value="MFS_1"/>
    <property type="match status" value="1"/>
</dbReference>
<feature type="transmembrane region" description="Helical" evidence="2">
    <location>
        <begin position="341"/>
        <end position="361"/>
    </location>
</feature>
<dbReference type="AlphaFoldDB" id="A0A7S4K7M8"/>
<dbReference type="InterPro" id="IPR036259">
    <property type="entry name" value="MFS_trans_sf"/>
</dbReference>
<feature type="transmembrane region" description="Helical" evidence="2">
    <location>
        <begin position="134"/>
        <end position="158"/>
    </location>
</feature>
<feature type="transmembrane region" description="Helical" evidence="2">
    <location>
        <begin position="381"/>
        <end position="405"/>
    </location>
</feature>
<organism evidence="4">
    <name type="scientific">Guillardia theta</name>
    <name type="common">Cryptophyte</name>
    <name type="synonym">Cryptomonas phi</name>
    <dbReference type="NCBI Taxonomy" id="55529"/>
    <lineage>
        <taxon>Eukaryota</taxon>
        <taxon>Cryptophyceae</taxon>
        <taxon>Pyrenomonadales</taxon>
        <taxon>Geminigeraceae</taxon>
        <taxon>Guillardia</taxon>
    </lineage>
</organism>
<dbReference type="InterPro" id="IPR011701">
    <property type="entry name" value="MFS"/>
</dbReference>
<dbReference type="EMBL" id="HBKN01013060">
    <property type="protein sequence ID" value="CAE2286412.1"/>
    <property type="molecule type" value="Transcribed_RNA"/>
</dbReference>
<feature type="transmembrane region" description="Helical" evidence="2">
    <location>
        <begin position="200"/>
        <end position="218"/>
    </location>
</feature>
<keyword evidence="2" id="KW-1133">Transmembrane helix</keyword>
<comment type="subcellular location">
    <subcellularLocation>
        <location evidence="1">Membrane</location>
        <topology evidence="1">Multi-pass membrane protein</topology>
    </subcellularLocation>
</comment>
<sequence length="454" mass="49216">MPRASYGTLEDEEGDRGGLQEMRRKAAEEEEHVSLWKILALNAHAFSYGLFYASVGVIVLPEEALKMFPQQHAIYLAVMLGIAGVSQLVSPFAGYLSDHSTNSMGRRMPFVLAGNGVLFCMVGCLYLARSMGWGLVYLFLLLIAILALNVAYTGFTGLVSDMIPADQMSVCSGIMGGCTAMGAVVGLICIGFLLPVEHAYFLYAVTLAICTPLTWYAANERRHDCASSEIDWKKVRSAYLISPSSHGDFFWVFISRMFYYMAVSVQIYILYYLRDVMTEQIVVDNAKSCTAILCIVSQGSSGLVSLVAGTLADRTGRKPAIYTAVTVMALVYIGYCFVDTYSMVILLGICYGAGNGIYISVDYALAVECLPSQESDGAKDLALWGVAAFLGTMFGPCVAGPLLAWLGYQPGSEHYAFIGYVGIMMCGVLYCIGCGSALLFVSKGNAPRLSRQSR</sequence>
<feature type="transmembrane region" description="Helical" evidence="2">
    <location>
        <begin position="108"/>
        <end position="128"/>
    </location>
</feature>
<reference evidence="4" key="1">
    <citation type="submission" date="2021-01" db="EMBL/GenBank/DDBJ databases">
        <authorList>
            <person name="Corre E."/>
            <person name="Pelletier E."/>
            <person name="Niang G."/>
            <person name="Scheremetjew M."/>
            <person name="Finn R."/>
            <person name="Kale V."/>
            <person name="Holt S."/>
            <person name="Cochrane G."/>
            <person name="Meng A."/>
            <person name="Brown T."/>
            <person name="Cohen L."/>
        </authorList>
    </citation>
    <scope>NUCLEOTIDE SEQUENCE</scope>
    <source>
        <strain evidence="4">CCMP 2712</strain>
    </source>
</reference>
<dbReference type="PANTHER" id="PTHR23528">
    <property type="match status" value="1"/>
</dbReference>
<feature type="domain" description="Major facilitator superfamily (MFS) profile" evidence="3">
    <location>
        <begin position="252"/>
        <end position="454"/>
    </location>
</feature>
<keyword evidence="2" id="KW-0812">Transmembrane</keyword>
<feature type="transmembrane region" description="Helical" evidence="2">
    <location>
        <begin position="170"/>
        <end position="194"/>
    </location>
</feature>